<dbReference type="KEGG" id="ebt:EBL_c30250"/>
<dbReference type="STRING" id="630626.EBL_c30250"/>
<protein>
    <submittedName>
        <fullName evidence="1">Uncharacterized protein</fullName>
    </submittedName>
</protein>
<evidence type="ECO:0000313" key="2">
    <source>
        <dbReference type="Proteomes" id="UP000001955"/>
    </source>
</evidence>
<sequence length="75" mass="8624">MGKYSGQPGEIFLLPKPGITANPVFLPAESVSATRIWIAILPVYRCTGFIMERLRRIRVSLWNVTEKHFFVRHPL</sequence>
<organism evidence="1 2">
    <name type="scientific">Shimwellia blattae (strain ATCC 29907 / DSM 4481 / JCM 1650 / NBRC 105725 / CDC 9005-74)</name>
    <name type="common">Escherichia blattae</name>
    <dbReference type="NCBI Taxonomy" id="630626"/>
    <lineage>
        <taxon>Bacteria</taxon>
        <taxon>Pseudomonadati</taxon>
        <taxon>Pseudomonadota</taxon>
        <taxon>Gammaproteobacteria</taxon>
        <taxon>Enterobacterales</taxon>
        <taxon>Enterobacteriaceae</taxon>
        <taxon>Shimwellia</taxon>
    </lineage>
</organism>
<evidence type="ECO:0000313" key="1">
    <source>
        <dbReference type="EMBL" id="AFJ48095.1"/>
    </source>
</evidence>
<accession>I2BC41</accession>
<keyword evidence="2" id="KW-1185">Reference proteome</keyword>
<proteinExistence type="predicted"/>
<reference evidence="1 2" key="1">
    <citation type="journal article" date="2012" name="J. Bacteriol.">
        <title>Complete genome sequence of the B12-producing Shimwellia blattae strain DSM 4481, isolated from a cockroach.</title>
        <authorList>
            <person name="Brzuszkiewicz E."/>
            <person name="Waschkowitz T."/>
            <person name="Wiezer A."/>
            <person name="Daniel R."/>
        </authorList>
    </citation>
    <scope>NUCLEOTIDE SEQUENCE [LARGE SCALE GENOMIC DNA]</scope>
    <source>
        <strain evidence="2">ATCC 29907 / DSM 4481 / JCM 1650 / NBRC 105725 / CDC 9005-74</strain>
    </source>
</reference>
<dbReference type="HOGENOM" id="CLU_2669040_0_0_6"/>
<dbReference type="EMBL" id="CP001560">
    <property type="protein sequence ID" value="AFJ48095.1"/>
    <property type="molecule type" value="Genomic_DNA"/>
</dbReference>
<dbReference type="Proteomes" id="UP000001955">
    <property type="component" value="Chromosome"/>
</dbReference>
<gene>
    <name evidence="1" type="ordered locus">EBL_c30250</name>
</gene>
<dbReference type="AlphaFoldDB" id="I2BC41"/>
<name>I2BC41_SHIBC</name>